<protein>
    <submittedName>
        <fullName evidence="2">Uncharacterized protein</fullName>
    </submittedName>
</protein>
<evidence type="ECO:0000256" key="1">
    <source>
        <dbReference type="SAM" id="Phobius"/>
    </source>
</evidence>
<keyword evidence="1" id="KW-1133">Transmembrane helix</keyword>
<dbReference type="AlphaFoldDB" id="A0A4R3IDC2"/>
<gene>
    <name evidence="2" type="ORF">BCF53_10169</name>
</gene>
<proteinExistence type="predicted"/>
<dbReference type="EMBL" id="SLZR01000001">
    <property type="protein sequence ID" value="TCS43727.1"/>
    <property type="molecule type" value="Genomic_DNA"/>
</dbReference>
<keyword evidence="1" id="KW-0812">Transmembrane</keyword>
<dbReference type="Proteomes" id="UP000295793">
    <property type="component" value="Unassembled WGS sequence"/>
</dbReference>
<evidence type="ECO:0000313" key="3">
    <source>
        <dbReference type="Proteomes" id="UP000295793"/>
    </source>
</evidence>
<comment type="caution">
    <text evidence="2">The sequence shown here is derived from an EMBL/GenBank/DDBJ whole genome shotgun (WGS) entry which is preliminary data.</text>
</comment>
<accession>A0A4R3IDC2</accession>
<evidence type="ECO:0000313" key="2">
    <source>
        <dbReference type="EMBL" id="TCS43727.1"/>
    </source>
</evidence>
<keyword evidence="1" id="KW-0472">Membrane</keyword>
<feature type="transmembrane region" description="Helical" evidence="1">
    <location>
        <begin position="72"/>
        <end position="90"/>
    </location>
</feature>
<keyword evidence="3" id="KW-1185">Reference proteome</keyword>
<dbReference type="RefSeq" id="WP_132698718.1">
    <property type="nucleotide sequence ID" value="NZ_SLZR01000001.1"/>
</dbReference>
<organism evidence="2 3">
    <name type="scientific">Reinekea marinisedimentorum</name>
    <dbReference type="NCBI Taxonomy" id="230495"/>
    <lineage>
        <taxon>Bacteria</taxon>
        <taxon>Pseudomonadati</taxon>
        <taxon>Pseudomonadota</taxon>
        <taxon>Gammaproteobacteria</taxon>
        <taxon>Oceanospirillales</taxon>
        <taxon>Saccharospirillaceae</taxon>
        <taxon>Reinekea</taxon>
    </lineage>
</organism>
<name>A0A4R3IDC2_9GAMM</name>
<sequence length="100" mass="10798">MKAIMNNGYAKAFIISLISILVCVGFYYVGFSDWSYSFRGQGSGMGMGMGKGAGGHAHEELPRTFINVSLPFLKAALMIGIPMTLGILIGKGYKRVKKSK</sequence>
<reference evidence="2 3" key="1">
    <citation type="submission" date="2019-03" db="EMBL/GenBank/DDBJ databases">
        <title>Genomic Encyclopedia of Archaeal and Bacterial Type Strains, Phase II (KMG-II): from individual species to whole genera.</title>
        <authorList>
            <person name="Goeker M."/>
        </authorList>
    </citation>
    <scope>NUCLEOTIDE SEQUENCE [LARGE SCALE GENOMIC DNA]</scope>
    <source>
        <strain evidence="2 3">DSM 15388</strain>
    </source>
</reference>
<feature type="transmembrane region" description="Helical" evidence="1">
    <location>
        <begin position="12"/>
        <end position="30"/>
    </location>
</feature>